<gene>
    <name evidence="2" type="ORF">DFH08DRAFT_951283</name>
</gene>
<name>A0AAD7AMR8_9AGAR</name>
<accession>A0AAD7AMR8</accession>
<keyword evidence="3" id="KW-1185">Reference proteome</keyword>
<evidence type="ECO:0000256" key="1">
    <source>
        <dbReference type="SAM" id="MobiDB-lite"/>
    </source>
</evidence>
<organism evidence="2 3">
    <name type="scientific">Mycena albidolilacea</name>
    <dbReference type="NCBI Taxonomy" id="1033008"/>
    <lineage>
        <taxon>Eukaryota</taxon>
        <taxon>Fungi</taxon>
        <taxon>Dikarya</taxon>
        <taxon>Basidiomycota</taxon>
        <taxon>Agaricomycotina</taxon>
        <taxon>Agaricomycetes</taxon>
        <taxon>Agaricomycetidae</taxon>
        <taxon>Agaricales</taxon>
        <taxon>Marasmiineae</taxon>
        <taxon>Mycenaceae</taxon>
        <taxon>Mycena</taxon>
    </lineage>
</organism>
<dbReference type="EMBL" id="JARIHO010000004">
    <property type="protein sequence ID" value="KAJ7363085.1"/>
    <property type="molecule type" value="Genomic_DNA"/>
</dbReference>
<protein>
    <submittedName>
        <fullName evidence="2">Uncharacterized protein</fullName>
    </submittedName>
</protein>
<evidence type="ECO:0000313" key="2">
    <source>
        <dbReference type="EMBL" id="KAJ7363085.1"/>
    </source>
</evidence>
<dbReference type="AlphaFoldDB" id="A0AAD7AMR8"/>
<proteinExistence type="predicted"/>
<evidence type="ECO:0000313" key="3">
    <source>
        <dbReference type="Proteomes" id="UP001218218"/>
    </source>
</evidence>
<feature type="compositionally biased region" description="Basic and acidic residues" evidence="1">
    <location>
        <begin position="1"/>
        <end position="17"/>
    </location>
</feature>
<feature type="region of interest" description="Disordered" evidence="1">
    <location>
        <begin position="1"/>
        <end position="25"/>
    </location>
</feature>
<reference evidence="2" key="1">
    <citation type="submission" date="2023-03" db="EMBL/GenBank/DDBJ databases">
        <title>Massive genome expansion in bonnet fungi (Mycena s.s.) driven by repeated elements and novel gene families across ecological guilds.</title>
        <authorList>
            <consortium name="Lawrence Berkeley National Laboratory"/>
            <person name="Harder C.B."/>
            <person name="Miyauchi S."/>
            <person name="Viragh M."/>
            <person name="Kuo A."/>
            <person name="Thoen E."/>
            <person name="Andreopoulos B."/>
            <person name="Lu D."/>
            <person name="Skrede I."/>
            <person name="Drula E."/>
            <person name="Henrissat B."/>
            <person name="Morin E."/>
            <person name="Kohler A."/>
            <person name="Barry K."/>
            <person name="LaButti K."/>
            <person name="Morin E."/>
            <person name="Salamov A."/>
            <person name="Lipzen A."/>
            <person name="Mereny Z."/>
            <person name="Hegedus B."/>
            <person name="Baldrian P."/>
            <person name="Stursova M."/>
            <person name="Weitz H."/>
            <person name="Taylor A."/>
            <person name="Grigoriev I.V."/>
            <person name="Nagy L.G."/>
            <person name="Martin F."/>
            <person name="Kauserud H."/>
        </authorList>
    </citation>
    <scope>NUCLEOTIDE SEQUENCE</scope>
    <source>
        <strain evidence="2">CBHHK002</strain>
    </source>
</reference>
<comment type="caution">
    <text evidence="2">The sequence shown here is derived from an EMBL/GenBank/DDBJ whole genome shotgun (WGS) entry which is preliminary data.</text>
</comment>
<dbReference type="Proteomes" id="UP001218218">
    <property type="component" value="Unassembled WGS sequence"/>
</dbReference>
<sequence length="145" mass="16332">MRELARAEHEHDLEKFPDSPSDDESLITVPDEAVLSPSSRVSDLMERLTPNSTKNLTHILLDNKCGAADLEAERPPKCAWEEIVIQPSMSLPVVFHRYLGELYNNNNNIPLSCFTSCNLEFINTSYSQLAMKKLNTEAPGENRSQ</sequence>